<feature type="transmembrane region" description="Helical" evidence="6">
    <location>
        <begin position="93"/>
        <end position="114"/>
    </location>
</feature>
<feature type="transmembrane region" description="Helical" evidence="6">
    <location>
        <begin position="439"/>
        <end position="456"/>
    </location>
</feature>
<dbReference type="EMBL" id="DSYZ01000056">
    <property type="protein sequence ID" value="HGT82573.1"/>
    <property type="molecule type" value="Genomic_DNA"/>
</dbReference>
<proteinExistence type="predicted"/>
<dbReference type="PANTHER" id="PTHR30250">
    <property type="entry name" value="PST FAMILY PREDICTED COLANIC ACID TRANSPORTER"/>
    <property type="match status" value="1"/>
</dbReference>
<feature type="transmembrane region" description="Helical" evidence="6">
    <location>
        <begin position="417"/>
        <end position="433"/>
    </location>
</feature>
<feature type="transmembrane region" description="Helical" evidence="6">
    <location>
        <begin position="40"/>
        <end position="61"/>
    </location>
</feature>
<evidence type="ECO:0000256" key="1">
    <source>
        <dbReference type="ARBA" id="ARBA00004651"/>
    </source>
</evidence>
<feature type="transmembrane region" description="Helical" evidence="6">
    <location>
        <begin position="220"/>
        <end position="246"/>
    </location>
</feature>
<protein>
    <submittedName>
        <fullName evidence="7">Flippase</fullName>
    </submittedName>
</protein>
<sequence length="473" mass="52110">MLARTVMKNVIYNSSSLLIANLTGLIVVIFLARTLKPELFGIYTLSLSIIYIFSIFADLGINSAITRYIADAVAKNDYNLAGGYFRFLFKFKLSLTLAISAIVAVSANFLSQIFDKPIMLPLLLLSTFLVFSSMNSLFLGIANAMNDFRLNLLSNMISGATKLFFTFLLVLIGLSLLGALLAIVFSAVLTLVFAVYYVLKRYQSLFVAKRSVEKSRVLRFVAFTAVLSVTWVVFANVDIVMIGYFLRAEDVAFYRAGFSIVSAIAGLISIPAVLLPVFVKLEDEDLSKAFSRAFKYSSALCIPSAFGVATIAKNLLLLAYGVDYIQGLNAMRILSLLLISPIFGIYGAIFSSKEKPELNFYPLTFSMGLNVALNWILIPIYGIDGAAIATVFSNVVFWILLAVICAREFAIFPKLEFIAKPLFCAIVMGFVAMNFDSMLFSIPISILVYSALMFLVKGITKEDVAFIRAIARV</sequence>
<comment type="caution">
    <text evidence="7">The sequence shown here is derived from an EMBL/GenBank/DDBJ whole genome shotgun (WGS) entry which is preliminary data.</text>
</comment>
<dbReference type="GO" id="GO:0005886">
    <property type="term" value="C:plasma membrane"/>
    <property type="evidence" value="ECO:0007669"/>
    <property type="project" value="UniProtKB-SubCell"/>
</dbReference>
<feature type="transmembrane region" description="Helical" evidence="6">
    <location>
        <begin position="180"/>
        <end position="199"/>
    </location>
</feature>
<keyword evidence="2" id="KW-1003">Cell membrane</keyword>
<dbReference type="InterPro" id="IPR002797">
    <property type="entry name" value="Polysacc_synth"/>
</dbReference>
<evidence type="ECO:0000313" key="7">
    <source>
        <dbReference type="EMBL" id="HGT82573.1"/>
    </source>
</evidence>
<keyword evidence="3 6" id="KW-0812">Transmembrane</keyword>
<dbReference type="PANTHER" id="PTHR30250:SF11">
    <property type="entry name" value="O-ANTIGEN TRANSPORTER-RELATED"/>
    <property type="match status" value="1"/>
</dbReference>
<dbReference type="CDD" id="cd13128">
    <property type="entry name" value="MATE_Wzx_like"/>
    <property type="match status" value="1"/>
</dbReference>
<evidence type="ECO:0000256" key="3">
    <source>
        <dbReference type="ARBA" id="ARBA00022692"/>
    </source>
</evidence>
<keyword evidence="5 6" id="KW-0472">Membrane</keyword>
<dbReference type="Pfam" id="PF01943">
    <property type="entry name" value="Polysacc_synt"/>
    <property type="match status" value="1"/>
</dbReference>
<evidence type="ECO:0000256" key="6">
    <source>
        <dbReference type="SAM" id="Phobius"/>
    </source>
</evidence>
<feature type="transmembrane region" description="Helical" evidence="6">
    <location>
        <begin position="300"/>
        <end position="321"/>
    </location>
</feature>
<dbReference type="InterPro" id="IPR050833">
    <property type="entry name" value="Poly_Biosynth_Transport"/>
</dbReference>
<accession>A0A7J3M148</accession>
<feature type="transmembrane region" description="Helical" evidence="6">
    <location>
        <begin position="12"/>
        <end position="34"/>
    </location>
</feature>
<reference evidence="7" key="1">
    <citation type="journal article" date="2020" name="mSystems">
        <title>Genome- and Community-Level Interaction Insights into Carbon Utilization and Element Cycling Functions of Hydrothermarchaeota in Hydrothermal Sediment.</title>
        <authorList>
            <person name="Zhou Z."/>
            <person name="Liu Y."/>
            <person name="Xu W."/>
            <person name="Pan J."/>
            <person name="Luo Z.H."/>
            <person name="Li M."/>
        </authorList>
    </citation>
    <scope>NUCLEOTIDE SEQUENCE [LARGE SCALE GENOMIC DNA]</scope>
    <source>
        <strain evidence="7">SpSt-587</strain>
    </source>
</reference>
<comment type="subcellular location">
    <subcellularLocation>
        <location evidence="1">Cell membrane</location>
        <topology evidence="1">Multi-pass membrane protein</topology>
    </subcellularLocation>
</comment>
<feature type="transmembrane region" description="Helical" evidence="6">
    <location>
        <begin position="252"/>
        <end position="279"/>
    </location>
</feature>
<organism evidence="7">
    <name type="scientific">Archaeoglobus fulgidus</name>
    <dbReference type="NCBI Taxonomy" id="2234"/>
    <lineage>
        <taxon>Archaea</taxon>
        <taxon>Methanobacteriati</taxon>
        <taxon>Methanobacteriota</taxon>
        <taxon>Archaeoglobi</taxon>
        <taxon>Archaeoglobales</taxon>
        <taxon>Archaeoglobaceae</taxon>
        <taxon>Archaeoglobus</taxon>
    </lineage>
</organism>
<gene>
    <name evidence="7" type="ORF">ENT52_02460</name>
</gene>
<evidence type="ECO:0000256" key="4">
    <source>
        <dbReference type="ARBA" id="ARBA00022989"/>
    </source>
</evidence>
<feature type="transmembrane region" description="Helical" evidence="6">
    <location>
        <begin position="333"/>
        <end position="351"/>
    </location>
</feature>
<feature type="transmembrane region" description="Helical" evidence="6">
    <location>
        <begin position="120"/>
        <end position="140"/>
    </location>
</feature>
<feature type="transmembrane region" description="Helical" evidence="6">
    <location>
        <begin position="386"/>
        <end position="405"/>
    </location>
</feature>
<name>A0A7J3M148_ARCFL</name>
<evidence type="ECO:0000256" key="2">
    <source>
        <dbReference type="ARBA" id="ARBA00022475"/>
    </source>
</evidence>
<keyword evidence="4 6" id="KW-1133">Transmembrane helix</keyword>
<evidence type="ECO:0000256" key="5">
    <source>
        <dbReference type="ARBA" id="ARBA00023136"/>
    </source>
</evidence>
<dbReference type="AlphaFoldDB" id="A0A7J3M148"/>
<feature type="transmembrane region" description="Helical" evidence="6">
    <location>
        <begin position="152"/>
        <end position="174"/>
    </location>
</feature>
<feature type="transmembrane region" description="Helical" evidence="6">
    <location>
        <begin position="358"/>
        <end position="380"/>
    </location>
</feature>